<evidence type="ECO:0000313" key="2">
    <source>
        <dbReference type="Proteomes" id="UP001147747"/>
    </source>
</evidence>
<evidence type="ECO:0000313" key="1">
    <source>
        <dbReference type="EMBL" id="KAJ5404154.1"/>
    </source>
</evidence>
<name>A0A9W9W624_9EURO</name>
<gene>
    <name evidence="1" type="ORF">N7509_004025</name>
</gene>
<organism evidence="1 2">
    <name type="scientific">Penicillium cosmopolitanum</name>
    <dbReference type="NCBI Taxonomy" id="1131564"/>
    <lineage>
        <taxon>Eukaryota</taxon>
        <taxon>Fungi</taxon>
        <taxon>Dikarya</taxon>
        <taxon>Ascomycota</taxon>
        <taxon>Pezizomycotina</taxon>
        <taxon>Eurotiomycetes</taxon>
        <taxon>Eurotiomycetidae</taxon>
        <taxon>Eurotiales</taxon>
        <taxon>Aspergillaceae</taxon>
        <taxon>Penicillium</taxon>
    </lineage>
</organism>
<dbReference type="Proteomes" id="UP001147747">
    <property type="component" value="Unassembled WGS sequence"/>
</dbReference>
<dbReference type="EMBL" id="JAPZBU010000005">
    <property type="protein sequence ID" value="KAJ5404154.1"/>
    <property type="molecule type" value="Genomic_DNA"/>
</dbReference>
<reference evidence="1" key="2">
    <citation type="journal article" date="2023" name="IMA Fungus">
        <title>Comparative genomic study of the Penicillium genus elucidates a diverse pangenome and 15 lateral gene transfer events.</title>
        <authorList>
            <person name="Petersen C."/>
            <person name="Sorensen T."/>
            <person name="Nielsen M.R."/>
            <person name="Sondergaard T.E."/>
            <person name="Sorensen J.L."/>
            <person name="Fitzpatrick D.A."/>
            <person name="Frisvad J.C."/>
            <person name="Nielsen K.L."/>
        </authorList>
    </citation>
    <scope>NUCLEOTIDE SEQUENCE</scope>
    <source>
        <strain evidence="1">IBT 29677</strain>
    </source>
</reference>
<dbReference type="GeneID" id="81367642"/>
<reference evidence="1" key="1">
    <citation type="submission" date="2022-12" db="EMBL/GenBank/DDBJ databases">
        <authorList>
            <person name="Petersen C."/>
        </authorList>
    </citation>
    <scope>NUCLEOTIDE SEQUENCE</scope>
    <source>
        <strain evidence="1">IBT 29677</strain>
    </source>
</reference>
<protein>
    <submittedName>
        <fullName evidence="1">Uncharacterized protein</fullName>
    </submittedName>
</protein>
<comment type="caution">
    <text evidence="1">The sequence shown here is derived from an EMBL/GenBank/DDBJ whole genome shotgun (WGS) entry which is preliminary data.</text>
</comment>
<proteinExistence type="predicted"/>
<sequence>MPSSKPPHFLDFWGVERATARNPNASAVKRPGPHASGRAHLRDFAMAPVPVPGMISPMTSLGCPSVKVR</sequence>
<dbReference type="RefSeq" id="XP_056491396.1">
    <property type="nucleotide sequence ID" value="XM_056628662.1"/>
</dbReference>
<dbReference type="AlphaFoldDB" id="A0A9W9W624"/>
<keyword evidence="2" id="KW-1185">Reference proteome</keyword>
<accession>A0A9W9W624</accession>